<keyword evidence="3" id="KW-1185">Reference proteome</keyword>
<keyword evidence="1" id="KW-1133">Transmembrane helix</keyword>
<organism evidence="2 3">
    <name type="scientific">Marivivens niveibacter</name>
    <dbReference type="NCBI Taxonomy" id="1930667"/>
    <lineage>
        <taxon>Bacteria</taxon>
        <taxon>Pseudomonadati</taxon>
        <taxon>Pseudomonadota</taxon>
        <taxon>Alphaproteobacteria</taxon>
        <taxon>Rhodobacterales</taxon>
        <taxon>Paracoccaceae</taxon>
        <taxon>Marivivens group</taxon>
        <taxon>Marivivens</taxon>
    </lineage>
</organism>
<reference evidence="2 3" key="1">
    <citation type="submission" date="2016-12" db="EMBL/GenBank/DDBJ databases">
        <title>The draft genome sequence of HSLHS2.</title>
        <authorList>
            <person name="Hu D."/>
            <person name="Wang L."/>
            <person name="Shao Z."/>
        </authorList>
    </citation>
    <scope>NUCLEOTIDE SEQUENCE [LARGE SCALE GENOMIC DNA]</scope>
    <source>
        <strain evidence="2">MCCC 1A06712</strain>
    </source>
</reference>
<dbReference type="AlphaFoldDB" id="A0A251WZ79"/>
<dbReference type="OrthoDB" id="7704812at2"/>
<sequence length="253" mass="27230">MAWKIVLHAFRMIFGNIVDALKVSVGPMLIFVVLTLVVGQIVNLPSGSFHDMGSVQPDTAGTMFFAVLILCAAAIFIFAWIAVAWHRFILLEEYPGVLPTLADRPIGQYVAKSLIIALILIVIGAAAGMVVMMLLSMGGLFLLSIGMSVVLLLINYLGLRFGLMLPAAAVGQNMSIGESMAKTKESSGQILGVTTILIAMNFASTLIVGMFYEFATIIAFVLDIATNWLFIMLNVSVLTTLFGHLVEGREIAD</sequence>
<keyword evidence="1" id="KW-0472">Membrane</keyword>
<proteinExistence type="predicted"/>
<feature type="transmembrane region" description="Helical" evidence="1">
    <location>
        <begin position="190"/>
        <end position="222"/>
    </location>
</feature>
<evidence type="ECO:0008006" key="4">
    <source>
        <dbReference type="Google" id="ProtNLM"/>
    </source>
</evidence>
<evidence type="ECO:0000313" key="2">
    <source>
        <dbReference type="EMBL" id="OUD09682.1"/>
    </source>
</evidence>
<dbReference type="EMBL" id="MSPP01000002">
    <property type="protein sequence ID" value="OUD09682.1"/>
    <property type="molecule type" value="Genomic_DNA"/>
</dbReference>
<feature type="transmembrane region" description="Helical" evidence="1">
    <location>
        <begin position="20"/>
        <end position="42"/>
    </location>
</feature>
<dbReference type="Proteomes" id="UP000194664">
    <property type="component" value="Unassembled WGS sequence"/>
</dbReference>
<protein>
    <recommendedName>
        <fullName evidence="4">Glycerophosphoryl diester phosphodiesterase membrane domain-containing protein</fullName>
    </recommendedName>
</protein>
<dbReference type="RefSeq" id="WP_133064504.1">
    <property type="nucleotide sequence ID" value="NZ_MSPP01000002.1"/>
</dbReference>
<feature type="transmembrane region" description="Helical" evidence="1">
    <location>
        <begin position="62"/>
        <end position="85"/>
    </location>
</feature>
<evidence type="ECO:0000256" key="1">
    <source>
        <dbReference type="SAM" id="Phobius"/>
    </source>
</evidence>
<feature type="transmembrane region" description="Helical" evidence="1">
    <location>
        <begin position="114"/>
        <end position="135"/>
    </location>
</feature>
<comment type="caution">
    <text evidence="2">The sequence shown here is derived from an EMBL/GenBank/DDBJ whole genome shotgun (WGS) entry which is preliminary data.</text>
</comment>
<evidence type="ECO:0000313" key="3">
    <source>
        <dbReference type="Proteomes" id="UP000194664"/>
    </source>
</evidence>
<keyword evidence="1" id="KW-0812">Transmembrane</keyword>
<name>A0A251WZ79_9RHOB</name>
<feature type="transmembrane region" description="Helical" evidence="1">
    <location>
        <begin position="141"/>
        <end position="169"/>
    </location>
</feature>
<gene>
    <name evidence="2" type="ORF">BVC71_07555</name>
</gene>
<accession>A0A251WZ79</accession>